<dbReference type="KEGG" id="tpro:Ga0080559_TMP536"/>
<feature type="region of interest" description="Disordered" evidence="1">
    <location>
        <begin position="277"/>
        <end position="300"/>
    </location>
</feature>
<evidence type="ECO:0000313" key="2">
    <source>
        <dbReference type="EMBL" id="APX21332.1"/>
    </source>
</evidence>
<protein>
    <submittedName>
        <fullName evidence="2">Uncharacterized protein</fullName>
    </submittedName>
</protein>
<feature type="compositionally biased region" description="Acidic residues" evidence="1">
    <location>
        <begin position="138"/>
        <end position="150"/>
    </location>
</feature>
<accession>A0A1U7CZM7</accession>
<feature type="region of interest" description="Disordered" evidence="1">
    <location>
        <begin position="129"/>
        <end position="150"/>
    </location>
</feature>
<organism evidence="2 3">
    <name type="scientific">Salipiger profundus</name>
    <dbReference type="NCBI Taxonomy" id="1229727"/>
    <lineage>
        <taxon>Bacteria</taxon>
        <taxon>Pseudomonadati</taxon>
        <taxon>Pseudomonadota</taxon>
        <taxon>Alphaproteobacteria</taxon>
        <taxon>Rhodobacterales</taxon>
        <taxon>Roseobacteraceae</taxon>
        <taxon>Salipiger</taxon>
    </lineage>
</organism>
<proteinExistence type="predicted"/>
<name>A0A1U7CZM7_9RHOB</name>
<dbReference type="Proteomes" id="UP000186559">
    <property type="component" value="Chromosome"/>
</dbReference>
<sequence>MPDYSKVFTYETEGLSYTVSLYEADGKFYADIEVLDGAMDVNAIYIGDDDFSGDSVSLSGPLNMNGAQLDGEAIQWDDAEKVSDPGLGTEGEDKQSYVSQGDTLTLELDVDSLDAIDVFGIRATSTTTEEGSIKAVSDDPEEPEEPGDEPTFEKVFFGVSAEGEPVNGIFITGEPIEGYPDSLPEGQEATFENYLNYYENEIDDDAYDIPSIQSIVFYEFNDEGYPEELFSIEAPEGGFANADEVLDAYDAAIEAGALDLYGAEGESLELMAALSLDTDEEPEEESLEEAAAPEEDFELA</sequence>
<evidence type="ECO:0000256" key="1">
    <source>
        <dbReference type="SAM" id="MobiDB-lite"/>
    </source>
</evidence>
<keyword evidence="3" id="KW-1185">Reference proteome</keyword>
<evidence type="ECO:0000313" key="3">
    <source>
        <dbReference type="Proteomes" id="UP000186559"/>
    </source>
</evidence>
<dbReference type="OrthoDB" id="7841616at2"/>
<dbReference type="EMBL" id="CP014796">
    <property type="protein sequence ID" value="APX21332.1"/>
    <property type="molecule type" value="Genomic_DNA"/>
</dbReference>
<gene>
    <name evidence="2" type="ORF">Ga0080559_TMP536</name>
</gene>
<dbReference type="RefSeq" id="WP_017467407.1">
    <property type="nucleotide sequence ID" value="NZ_BMEW01000002.1"/>
</dbReference>
<reference evidence="2 3" key="1">
    <citation type="submission" date="2016-03" db="EMBL/GenBank/DDBJ databases">
        <title>Deep-sea bacteria in the southern Pacific.</title>
        <authorList>
            <person name="Tang K."/>
        </authorList>
    </citation>
    <scope>NUCLEOTIDE SEQUENCE [LARGE SCALE GENOMIC DNA]</scope>
    <source>
        <strain evidence="2 3">JLT2016</strain>
    </source>
</reference>
<dbReference type="AlphaFoldDB" id="A0A1U7CZM7"/>